<accession>A0A7J6W6S5</accession>
<feature type="region of interest" description="Disordered" evidence="1">
    <location>
        <begin position="194"/>
        <end position="240"/>
    </location>
</feature>
<dbReference type="PANTHER" id="PTHR34952">
    <property type="entry name" value="OS05G0113500 PROTEIN"/>
    <property type="match status" value="1"/>
</dbReference>
<gene>
    <name evidence="2" type="ORF">FRX31_017316</name>
</gene>
<feature type="compositionally biased region" description="Basic residues" evidence="1">
    <location>
        <begin position="195"/>
        <end position="216"/>
    </location>
</feature>
<keyword evidence="3" id="KW-1185">Reference proteome</keyword>
<organism evidence="2 3">
    <name type="scientific">Thalictrum thalictroides</name>
    <name type="common">Rue-anemone</name>
    <name type="synonym">Anemone thalictroides</name>
    <dbReference type="NCBI Taxonomy" id="46969"/>
    <lineage>
        <taxon>Eukaryota</taxon>
        <taxon>Viridiplantae</taxon>
        <taxon>Streptophyta</taxon>
        <taxon>Embryophyta</taxon>
        <taxon>Tracheophyta</taxon>
        <taxon>Spermatophyta</taxon>
        <taxon>Magnoliopsida</taxon>
        <taxon>Ranunculales</taxon>
        <taxon>Ranunculaceae</taxon>
        <taxon>Thalictroideae</taxon>
        <taxon>Thalictrum</taxon>
    </lineage>
</organism>
<dbReference type="AlphaFoldDB" id="A0A7J6W6S5"/>
<evidence type="ECO:0000313" key="2">
    <source>
        <dbReference type="EMBL" id="KAF5193096.1"/>
    </source>
</evidence>
<dbReference type="EMBL" id="JABWDY010020518">
    <property type="protein sequence ID" value="KAF5193096.1"/>
    <property type="molecule type" value="Genomic_DNA"/>
</dbReference>
<name>A0A7J6W6S5_THATH</name>
<evidence type="ECO:0000256" key="1">
    <source>
        <dbReference type="SAM" id="MobiDB-lite"/>
    </source>
</evidence>
<evidence type="ECO:0000313" key="3">
    <source>
        <dbReference type="Proteomes" id="UP000554482"/>
    </source>
</evidence>
<proteinExistence type="predicted"/>
<sequence length="292" mass="32095">MDVSTSYGLTVSDSLNGFHDLNHSYANQKECCISMNSITEECVIEKLGNALSEILLVQDVQLKLSGCISLSSEDELCYAESCTSPEELNADHSKFLNATTQESPKKHVGSLLSEKSLLNSVSIDTKDVASNISSHPESHVTYKKCGHPFLLSTPKKLVSAMKGTREKLGIPLKKLSVTWAPDVYDPLPTSYCHTVKGHSQHRSRNKKSSKSKHKGKSSQGSTSSSKRYHKHVGKSDHRLKSSSTSERLLFGAYNQSNLDFMDFSVRGHDSYCGSSFLRATLPELHIPVAEAT</sequence>
<dbReference type="PANTHER" id="PTHR34952:SF2">
    <property type="entry name" value="OS05G0113500 PROTEIN"/>
    <property type="match status" value="1"/>
</dbReference>
<reference evidence="2 3" key="1">
    <citation type="submission" date="2020-06" db="EMBL/GenBank/DDBJ databases">
        <title>Transcriptomic and genomic resources for Thalictrum thalictroides and T. hernandezii: Facilitating candidate gene discovery in an emerging model plant lineage.</title>
        <authorList>
            <person name="Arias T."/>
            <person name="Riano-Pachon D.M."/>
            <person name="Di Stilio V.S."/>
        </authorList>
    </citation>
    <scope>NUCLEOTIDE SEQUENCE [LARGE SCALE GENOMIC DNA]</scope>
    <source>
        <strain evidence="3">cv. WT478/WT964</strain>
        <tissue evidence="2">Leaves</tissue>
    </source>
</reference>
<dbReference type="OrthoDB" id="2016966at2759"/>
<dbReference type="Proteomes" id="UP000554482">
    <property type="component" value="Unassembled WGS sequence"/>
</dbReference>
<comment type="caution">
    <text evidence="2">The sequence shown here is derived from an EMBL/GenBank/DDBJ whole genome shotgun (WGS) entry which is preliminary data.</text>
</comment>
<protein>
    <submittedName>
        <fullName evidence="2">Uncharacterized protein</fullName>
    </submittedName>
</protein>